<gene>
    <name evidence="1" type="primary">RGL1_2</name>
    <name evidence="1" type="ORF">GRS66_011078</name>
</gene>
<dbReference type="GO" id="GO:0000917">
    <property type="term" value="P:division septum assembly"/>
    <property type="evidence" value="ECO:0007669"/>
    <property type="project" value="TreeGrafter"/>
</dbReference>
<dbReference type="PANTHER" id="PTHR36419">
    <property type="entry name" value="ARRESTIN FAMILY PROTEIN 1"/>
    <property type="match status" value="1"/>
</dbReference>
<name>A0A6C1EID1_SACPS</name>
<organism evidence="1 2">
    <name type="scientific">Saccharomyces pastorianus</name>
    <name type="common">Lager yeast</name>
    <name type="synonym">Saccharomyces cerevisiae x Saccharomyces eubayanus</name>
    <dbReference type="NCBI Taxonomy" id="27292"/>
    <lineage>
        <taxon>Eukaryota</taxon>
        <taxon>Fungi</taxon>
        <taxon>Dikarya</taxon>
        <taxon>Ascomycota</taxon>
        <taxon>Saccharomycotina</taxon>
        <taxon>Saccharomycetes</taxon>
        <taxon>Saccharomycetales</taxon>
        <taxon>Saccharomycetaceae</taxon>
        <taxon>Saccharomyces</taxon>
    </lineage>
</organism>
<dbReference type="EMBL" id="CP049013">
    <property type="protein sequence ID" value="QID88367.1"/>
    <property type="molecule type" value="Genomic_DNA"/>
</dbReference>
<proteinExistence type="predicted"/>
<keyword evidence="2" id="KW-1185">Reference proteome</keyword>
<sequence length="482" mass="54770">MTYPVISLKPSYNSVIRGCPGLPDTLPRIECQLRVRSNDSLPFHLVNIEIILKTVELYFNKNLYGSTNNSLAPFNHSSDSPNGNSDTNNKNTTVHYKKNIVLSHPTHDITGSNSNDLIGIDIPLTIGLPDDIKETNYNPKFGKTQTFLDCTVSYANATGATSNKKRNFLYPINVERYTYLPSPSYFRPINRPNITSPDQKFLINYSIENPCVSMDNDTLKLSISIRLNPFPNSATSSSPNDFDMSTPTLFSTKKKFKSKLKLKSITTQVQEYLEILKNQSEFSSTQTSNVLQTSIRTVDQTISMNSMHFQFNIKLLTKDKLLQGFESPDSSCPETKLLINKIDDIPLQYHNSISTIGQHFNVSHSLSIKLKFNKSLKNFEINHPIIISFWSINQLPLIENLISQERQTAKFAKKFYKTFGQIKKKNVSNSNTSANCLEYPSLPPIIYYFNDAETNNNFNILYLQKDISRIDPSKLKRVPVIQ</sequence>
<dbReference type="InterPro" id="IPR053060">
    <property type="entry name" value="Cytokinesis_Signaling_Reg"/>
</dbReference>
<dbReference type="GO" id="GO:0000935">
    <property type="term" value="C:division septum"/>
    <property type="evidence" value="ECO:0007669"/>
    <property type="project" value="TreeGrafter"/>
</dbReference>
<protein>
    <submittedName>
        <fullName evidence="1">Ral guanine nucleotide dissociation stimulator-like 1</fullName>
    </submittedName>
</protein>
<evidence type="ECO:0000313" key="1">
    <source>
        <dbReference type="EMBL" id="QID88367.1"/>
    </source>
</evidence>
<accession>A0A6C1EID1</accession>
<evidence type="ECO:0000313" key="2">
    <source>
        <dbReference type="Proteomes" id="UP000501346"/>
    </source>
</evidence>
<reference evidence="1 2" key="1">
    <citation type="journal article" date="2019" name="BMC Genomics">
        <title>Chromosome level assembly and comparative genome analysis confirm lager-brewing yeasts originated from a single hybridization.</title>
        <authorList>
            <person name="Salazar A.N."/>
            <person name="Gorter de Vries A.R."/>
            <person name="van den Broek M."/>
            <person name="Brouwers N."/>
            <person name="de la Torre Cortes P."/>
            <person name="Kuijpers N.G.A."/>
            <person name="Daran J.G."/>
            <person name="Abeel T."/>
        </authorList>
    </citation>
    <scope>NUCLEOTIDE SEQUENCE [LARGE SCALE GENOMIC DNA]</scope>
    <source>
        <strain evidence="1 2">CBS 1483</strain>
    </source>
</reference>
<dbReference type="PANTHER" id="PTHR36419:SF1">
    <property type="entry name" value="RHO1 GEF LOCALIZING PROTEIN 1"/>
    <property type="match status" value="1"/>
</dbReference>
<dbReference type="AlphaFoldDB" id="A0A6C1EID1"/>
<dbReference type="Proteomes" id="UP000501346">
    <property type="component" value="Chromosome SeXVI"/>
</dbReference>
<dbReference type="OrthoDB" id="4001642at2759"/>